<dbReference type="AlphaFoldDB" id="A0A5A7S9I9"/>
<dbReference type="Proteomes" id="UP000322244">
    <property type="component" value="Unassembled WGS sequence"/>
</dbReference>
<keyword evidence="2" id="KW-1185">Reference proteome</keyword>
<reference evidence="1 2" key="1">
    <citation type="submission" date="2019-07" db="EMBL/GenBank/DDBJ databases">
        <title>Rhodococcus cavernicolus sp. nov., isolated from a cave.</title>
        <authorList>
            <person name="Lee S.D."/>
        </authorList>
    </citation>
    <scope>NUCLEOTIDE SEQUENCE [LARGE SCALE GENOMIC DNA]</scope>
    <source>
        <strain evidence="1 2">C1-24</strain>
    </source>
</reference>
<sequence length="100" mass="11326">MSWNELHQRRDVLETILERAETDPSKAFDALDLSEVHRLFGGVEGLLLALQHRWTTHLNAKLDQAMYDCSSPNEAWDELVAEQPALRAVLDAHASFKTIA</sequence>
<accession>A0A5A7S9I9</accession>
<protein>
    <submittedName>
        <fullName evidence="1">Uncharacterized protein</fullName>
    </submittedName>
</protein>
<dbReference type="RefSeq" id="WP_149430107.1">
    <property type="nucleotide sequence ID" value="NZ_VLNY01000004.1"/>
</dbReference>
<evidence type="ECO:0000313" key="2">
    <source>
        <dbReference type="Proteomes" id="UP000322244"/>
    </source>
</evidence>
<gene>
    <name evidence="1" type="ORF">FOY51_10030</name>
</gene>
<name>A0A5A7S9I9_9NOCA</name>
<evidence type="ECO:0000313" key="1">
    <source>
        <dbReference type="EMBL" id="KAA0022848.1"/>
    </source>
</evidence>
<dbReference type="OrthoDB" id="3773711at2"/>
<proteinExistence type="predicted"/>
<organism evidence="1 2">
    <name type="scientific">Antrihabitans cavernicola</name>
    <dbReference type="NCBI Taxonomy" id="2495913"/>
    <lineage>
        <taxon>Bacteria</taxon>
        <taxon>Bacillati</taxon>
        <taxon>Actinomycetota</taxon>
        <taxon>Actinomycetes</taxon>
        <taxon>Mycobacteriales</taxon>
        <taxon>Nocardiaceae</taxon>
        <taxon>Antrihabitans</taxon>
    </lineage>
</organism>
<comment type="caution">
    <text evidence="1">The sequence shown here is derived from an EMBL/GenBank/DDBJ whole genome shotgun (WGS) entry which is preliminary data.</text>
</comment>
<dbReference type="EMBL" id="VLNY01000004">
    <property type="protein sequence ID" value="KAA0022848.1"/>
    <property type="molecule type" value="Genomic_DNA"/>
</dbReference>